<dbReference type="GO" id="GO:0005829">
    <property type="term" value="C:cytosol"/>
    <property type="evidence" value="ECO:0007669"/>
    <property type="project" value="TreeGrafter"/>
</dbReference>
<feature type="transmembrane region" description="Helical" evidence="1">
    <location>
        <begin position="6"/>
        <end position="24"/>
    </location>
</feature>
<reference evidence="3" key="1">
    <citation type="journal article" date="2020" name="mSystems">
        <title>Genome- and Community-Level Interaction Insights into Carbon Utilization and Element Cycling Functions of Hydrothermarchaeota in Hydrothermal Sediment.</title>
        <authorList>
            <person name="Zhou Z."/>
            <person name="Liu Y."/>
            <person name="Xu W."/>
            <person name="Pan J."/>
            <person name="Luo Z.H."/>
            <person name="Li M."/>
        </authorList>
    </citation>
    <scope>NUCLEOTIDE SEQUENCE [LARGE SCALE GENOMIC DNA]</scope>
    <source>
        <strain evidence="3">SpSt-906</strain>
    </source>
</reference>
<dbReference type="Gene3D" id="6.10.140.970">
    <property type="match status" value="1"/>
</dbReference>
<comment type="caution">
    <text evidence="3">The sequence shown here is derived from an EMBL/GenBank/DDBJ whole genome shotgun (WGS) entry which is preliminary data.</text>
</comment>
<evidence type="ECO:0000313" key="3">
    <source>
        <dbReference type="EMBL" id="HGE99428.1"/>
    </source>
</evidence>
<dbReference type="PROSITE" id="PS51352">
    <property type="entry name" value="THIOREDOXIN_2"/>
    <property type="match status" value="1"/>
</dbReference>
<feature type="domain" description="Thioredoxin" evidence="2">
    <location>
        <begin position="199"/>
        <end position="334"/>
    </location>
</feature>
<dbReference type="GO" id="GO:0015035">
    <property type="term" value="F:protein-disulfide reductase activity"/>
    <property type="evidence" value="ECO:0007669"/>
    <property type="project" value="TreeGrafter"/>
</dbReference>
<dbReference type="SUPFAM" id="SSF52833">
    <property type="entry name" value="Thioredoxin-like"/>
    <property type="match status" value="1"/>
</dbReference>
<evidence type="ECO:0000259" key="2">
    <source>
        <dbReference type="PROSITE" id="PS51352"/>
    </source>
</evidence>
<keyword evidence="1" id="KW-0812">Transmembrane</keyword>
<gene>
    <name evidence="3" type="ORF">ENX07_05085</name>
</gene>
<dbReference type="PANTHER" id="PTHR45663">
    <property type="entry name" value="GEO12009P1"/>
    <property type="match status" value="1"/>
</dbReference>
<dbReference type="Pfam" id="PF00085">
    <property type="entry name" value="Thioredoxin"/>
    <property type="match status" value="1"/>
</dbReference>
<dbReference type="InterPro" id="IPR036249">
    <property type="entry name" value="Thioredoxin-like_sf"/>
</dbReference>
<protein>
    <recommendedName>
        <fullName evidence="2">Thioredoxin domain-containing protein</fullName>
    </recommendedName>
</protein>
<sequence length="335" mass="38720">MKGRLVKNIIIGLVLGAVVLVIFIKRSEKKKSILSNSPESTAPVPVESVLPKMKEIRNESPKESSIAKEIVQLKPSANILAVVNGKEIREEYLNKVFDLLPEEYKDAFKKDREGLLEQLIVRELLYQEAERKGLVDKRKENTDSEKRKEEAISRLIQNRAALVTVADEEIKRFYEERKADMGNARYEEVKENIRDFLRQEKQREVIDAYIESLKMRAEIKRNEKWLEEERKKNPPDPLASALKSGKPTVLDLGAGTCIPCKMMKPIFEELAKEYEGKANIILLEIGDYRPIANRLKVRVIPTQIFFDKDGNVYWRHEGFLPKEEIVKKLKEMGVE</sequence>
<accession>A0A7C3URF9</accession>
<dbReference type="InterPro" id="IPR027304">
    <property type="entry name" value="Trigger_fact/SurA_dom_sf"/>
</dbReference>
<dbReference type="InterPro" id="IPR013766">
    <property type="entry name" value="Thioredoxin_domain"/>
</dbReference>
<dbReference type="Gene3D" id="1.10.8.1040">
    <property type="match status" value="1"/>
</dbReference>
<dbReference type="CDD" id="cd02947">
    <property type="entry name" value="TRX_family"/>
    <property type="match status" value="1"/>
</dbReference>
<dbReference type="SUPFAM" id="SSF109998">
    <property type="entry name" value="Triger factor/SurA peptide-binding domain-like"/>
    <property type="match status" value="1"/>
</dbReference>
<dbReference type="EMBL" id="DTMQ01000035">
    <property type="protein sequence ID" value="HGE99428.1"/>
    <property type="molecule type" value="Genomic_DNA"/>
</dbReference>
<dbReference type="Gene3D" id="3.40.30.10">
    <property type="entry name" value="Glutaredoxin"/>
    <property type="match status" value="1"/>
</dbReference>
<proteinExistence type="predicted"/>
<keyword evidence="1" id="KW-0472">Membrane</keyword>
<dbReference type="GO" id="GO:0045454">
    <property type="term" value="P:cell redox homeostasis"/>
    <property type="evidence" value="ECO:0007669"/>
    <property type="project" value="TreeGrafter"/>
</dbReference>
<evidence type="ECO:0000256" key="1">
    <source>
        <dbReference type="SAM" id="Phobius"/>
    </source>
</evidence>
<dbReference type="AlphaFoldDB" id="A0A7C3URF9"/>
<name>A0A7C3URF9_UNCW3</name>
<dbReference type="PANTHER" id="PTHR45663:SF11">
    <property type="entry name" value="GEO12009P1"/>
    <property type="match status" value="1"/>
</dbReference>
<keyword evidence="1" id="KW-1133">Transmembrane helix</keyword>
<organism evidence="3">
    <name type="scientific">candidate division WOR-3 bacterium</name>
    <dbReference type="NCBI Taxonomy" id="2052148"/>
    <lineage>
        <taxon>Bacteria</taxon>
        <taxon>Bacteria division WOR-3</taxon>
    </lineage>
</organism>